<organism evidence="1">
    <name type="scientific">Physcomitrium patens</name>
    <name type="common">Spreading-leaved earth moss</name>
    <name type="synonym">Physcomitrella patens</name>
    <dbReference type="NCBI Taxonomy" id="3218"/>
    <lineage>
        <taxon>Eukaryota</taxon>
        <taxon>Viridiplantae</taxon>
        <taxon>Streptophyta</taxon>
        <taxon>Embryophyta</taxon>
        <taxon>Bryophyta</taxon>
        <taxon>Bryophytina</taxon>
        <taxon>Bryopsida</taxon>
        <taxon>Funariidae</taxon>
        <taxon>Funariales</taxon>
        <taxon>Funariaceae</taxon>
        <taxon>Physcomitrium</taxon>
    </lineage>
</organism>
<dbReference type="InParanoid" id="A0A2K1KG14"/>
<sequence length="66" mass="7638">MQRTGLSPLEVGRLSYMLYVSPYNVERLRASLLVNGNNARRLFPPLPQRLLARLLHLMLEAFEGER</sequence>
<name>A0A2K1KG14_PHYPA</name>
<proteinExistence type="predicted"/>
<reference evidence="1 3" key="1">
    <citation type="journal article" date="2008" name="Science">
        <title>The Physcomitrella genome reveals evolutionary insights into the conquest of land by plants.</title>
        <authorList>
            <person name="Rensing S."/>
            <person name="Lang D."/>
            <person name="Zimmer A."/>
            <person name="Terry A."/>
            <person name="Salamov A."/>
            <person name="Shapiro H."/>
            <person name="Nishiyama T."/>
            <person name="Perroud P.-F."/>
            <person name="Lindquist E."/>
            <person name="Kamisugi Y."/>
            <person name="Tanahashi T."/>
            <person name="Sakakibara K."/>
            <person name="Fujita T."/>
            <person name="Oishi K."/>
            <person name="Shin-I T."/>
            <person name="Kuroki Y."/>
            <person name="Toyoda A."/>
            <person name="Suzuki Y."/>
            <person name="Hashimoto A."/>
            <person name="Yamaguchi K."/>
            <person name="Sugano A."/>
            <person name="Kohara Y."/>
            <person name="Fujiyama A."/>
            <person name="Anterola A."/>
            <person name="Aoki S."/>
            <person name="Ashton N."/>
            <person name="Barbazuk W.B."/>
            <person name="Barker E."/>
            <person name="Bennetzen J."/>
            <person name="Bezanilla M."/>
            <person name="Blankenship R."/>
            <person name="Cho S.H."/>
            <person name="Dutcher S."/>
            <person name="Estelle M."/>
            <person name="Fawcett J.A."/>
            <person name="Gundlach H."/>
            <person name="Hanada K."/>
            <person name="Heyl A."/>
            <person name="Hicks K.A."/>
            <person name="Hugh J."/>
            <person name="Lohr M."/>
            <person name="Mayer K."/>
            <person name="Melkozernov A."/>
            <person name="Murata T."/>
            <person name="Nelson D."/>
            <person name="Pils B."/>
            <person name="Prigge M."/>
            <person name="Reiss B."/>
            <person name="Renner T."/>
            <person name="Rombauts S."/>
            <person name="Rushton P."/>
            <person name="Sanderfoot A."/>
            <person name="Schween G."/>
            <person name="Shiu S.-H."/>
            <person name="Stueber K."/>
            <person name="Theodoulou F.L."/>
            <person name="Tu H."/>
            <person name="Van de Peer Y."/>
            <person name="Verrier P.J."/>
            <person name="Waters E."/>
            <person name="Wood A."/>
            <person name="Yang L."/>
            <person name="Cove D."/>
            <person name="Cuming A."/>
            <person name="Hasebe M."/>
            <person name="Lucas S."/>
            <person name="Mishler D.B."/>
            <person name="Reski R."/>
            <person name="Grigoriev I."/>
            <person name="Quatrano R.S."/>
            <person name="Boore J.L."/>
        </authorList>
    </citation>
    <scope>NUCLEOTIDE SEQUENCE [LARGE SCALE GENOMIC DNA]</scope>
    <source>
        <strain evidence="2 3">cv. Gransden 2004</strain>
    </source>
</reference>
<dbReference type="EnsemblPlants" id="Pp3c6_17719V3.1">
    <property type="protein sequence ID" value="PAC:32978716.CDS.1"/>
    <property type="gene ID" value="Pp3c6_17719"/>
</dbReference>
<evidence type="ECO:0000313" key="1">
    <source>
        <dbReference type="EMBL" id="PNR52730.1"/>
    </source>
</evidence>
<dbReference type="Proteomes" id="UP000006727">
    <property type="component" value="Chromosome 6"/>
</dbReference>
<evidence type="ECO:0000313" key="3">
    <source>
        <dbReference type="Proteomes" id="UP000006727"/>
    </source>
</evidence>
<dbReference type="AlphaFoldDB" id="A0A2K1KG14"/>
<keyword evidence="3" id="KW-1185">Reference proteome</keyword>
<gene>
    <name evidence="1" type="ORF">PHYPA_009105</name>
</gene>
<dbReference type="EMBL" id="ABEU02000006">
    <property type="protein sequence ID" value="PNR52730.1"/>
    <property type="molecule type" value="Genomic_DNA"/>
</dbReference>
<dbReference type="Gramene" id="Pp3c6_17719V3.1">
    <property type="protein sequence ID" value="PAC:32978716.CDS.1"/>
    <property type="gene ID" value="Pp3c6_17719"/>
</dbReference>
<evidence type="ECO:0000313" key="2">
    <source>
        <dbReference type="EnsemblPlants" id="PAC:32978716.CDS.1"/>
    </source>
</evidence>
<reference evidence="2" key="3">
    <citation type="submission" date="2020-12" db="UniProtKB">
        <authorList>
            <consortium name="EnsemblPlants"/>
        </authorList>
    </citation>
    <scope>IDENTIFICATION</scope>
</reference>
<accession>A0A2K1KG14</accession>
<reference evidence="1 3" key="2">
    <citation type="journal article" date="2018" name="Plant J.">
        <title>The Physcomitrella patens chromosome-scale assembly reveals moss genome structure and evolution.</title>
        <authorList>
            <person name="Lang D."/>
            <person name="Ullrich K.K."/>
            <person name="Murat F."/>
            <person name="Fuchs J."/>
            <person name="Jenkins J."/>
            <person name="Haas F.B."/>
            <person name="Piednoel M."/>
            <person name="Gundlach H."/>
            <person name="Van Bel M."/>
            <person name="Meyberg R."/>
            <person name="Vives C."/>
            <person name="Morata J."/>
            <person name="Symeonidi A."/>
            <person name="Hiss M."/>
            <person name="Muchero W."/>
            <person name="Kamisugi Y."/>
            <person name="Saleh O."/>
            <person name="Blanc G."/>
            <person name="Decker E.L."/>
            <person name="van Gessel N."/>
            <person name="Grimwood J."/>
            <person name="Hayes R.D."/>
            <person name="Graham S.W."/>
            <person name="Gunter L.E."/>
            <person name="McDaniel S.F."/>
            <person name="Hoernstein S.N.W."/>
            <person name="Larsson A."/>
            <person name="Li F.W."/>
            <person name="Perroud P.F."/>
            <person name="Phillips J."/>
            <person name="Ranjan P."/>
            <person name="Rokshar D.S."/>
            <person name="Rothfels C.J."/>
            <person name="Schneider L."/>
            <person name="Shu S."/>
            <person name="Stevenson D.W."/>
            <person name="Thummler F."/>
            <person name="Tillich M."/>
            <person name="Villarreal Aguilar J.C."/>
            <person name="Widiez T."/>
            <person name="Wong G.K."/>
            <person name="Wymore A."/>
            <person name="Zhang Y."/>
            <person name="Zimmer A.D."/>
            <person name="Quatrano R.S."/>
            <person name="Mayer K.F.X."/>
            <person name="Goodstein D."/>
            <person name="Casacuberta J.M."/>
            <person name="Vandepoele K."/>
            <person name="Reski R."/>
            <person name="Cuming A.C."/>
            <person name="Tuskan G.A."/>
            <person name="Maumus F."/>
            <person name="Salse J."/>
            <person name="Schmutz J."/>
            <person name="Rensing S.A."/>
        </authorList>
    </citation>
    <scope>NUCLEOTIDE SEQUENCE [LARGE SCALE GENOMIC DNA]</scope>
    <source>
        <strain evidence="2 3">cv. Gransden 2004</strain>
    </source>
</reference>
<protein>
    <submittedName>
        <fullName evidence="1 2">Uncharacterized protein</fullName>
    </submittedName>
</protein>